<gene>
    <name evidence="1" type="ORF">Q5H93_02905</name>
</gene>
<comment type="caution">
    <text evidence="1">The sequence shown here is derived from an EMBL/GenBank/DDBJ whole genome shotgun (WGS) entry which is preliminary data.</text>
</comment>
<dbReference type="RefSeq" id="WP_305004984.1">
    <property type="nucleotide sequence ID" value="NZ_JAUQSY010000002.1"/>
</dbReference>
<organism evidence="1 2">
    <name type="scientific">Hymenobacter aranciens</name>
    <dbReference type="NCBI Taxonomy" id="3063996"/>
    <lineage>
        <taxon>Bacteria</taxon>
        <taxon>Pseudomonadati</taxon>
        <taxon>Bacteroidota</taxon>
        <taxon>Cytophagia</taxon>
        <taxon>Cytophagales</taxon>
        <taxon>Hymenobacteraceae</taxon>
        <taxon>Hymenobacter</taxon>
    </lineage>
</organism>
<dbReference type="EMBL" id="JAUQSY010000002">
    <property type="protein sequence ID" value="MDO7873668.1"/>
    <property type="molecule type" value="Genomic_DNA"/>
</dbReference>
<accession>A0ABT9B7N7</accession>
<evidence type="ECO:0000313" key="2">
    <source>
        <dbReference type="Proteomes" id="UP001176429"/>
    </source>
</evidence>
<sequence>MTRPQFVTKFWPLAAAVGEQFGLSPVAIIAHALKEAGANNARAAARHNYFGFLKDGKHMVFTSDEAGFTAYARRMSTKFAAATAKSTDAGAFSLAVAFSSYLRGSQAVKHAYADSLAKIHRAVAGDVARLRLDAPPLASGAALNSDVM</sequence>
<reference evidence="1" key="1">
    <citation type="submission" date="2023-07" db="EMBL/GenBank/DDBJ databases">
        <authorList>
            <person name="Kim M.K."/>
        </authorList>
    </citation>
    <scope>NUCLEOTIDE SEQUENCE</scope>
    <source>
        <strain evidence="1">ASUV-10-1</strain>
    </source>
</reference>
<protein>
    <submittedName>
        <fullName evidence="1">Glucosaminidase domain-containing protein</fullName>
    </submittedName>
</protein>
<dbReference type="Proteomes" id="UP001176429">
    <property type="component" value="Unassembled WGS sequence"/>
</dbReference>
<proteinExistence type="predicted"/>
<dbReference type="Gene3D" id="1.10.530.10">
    <property type="match status" value="1"/>
</dbReference>
<evidence type="ECO:0000313" key="1">
    <source>
        <dbReference type="EMBL" id="MDO7873668.1"/>
    </source>
</evidence>
<keyword evidence="2" id="KW-1185">Reference proteome</keyword>
<name>A0ABT9B7N7_9BACT</name>